<dbReference type="InterPro" id="IPR036291">
    <property type="entry name" value="NAD(P)-bd_dom_sf"/>
</dbReference>
<proteinExistence type="inferred from homology"/>
<organism evidence="3 4">
    <name type="scientific">Desulfoplanes formicivorans</name>
    <dbReference type="NCBI Taxonomy" id="1592317"/>
    <lineage>
        <taxon>Bacteria</taxon>
        <taxon>Pseudomonadati</taxon>
        <taxon>Thermodesulfobacteriota</taxon>
        <taxon>Desulfovibrionia</taxon>
        <taxon>Desulfovibrionales</taxon>
        <taxon>Desulfoplanaceae</taxon>
        <taxon>Desulfoplanes</taxon>
    </lineage>
</organism>
<gene>
    <name evidence="3" type="ORF">DPF_1842</name>
</gene>
<dbReference type="Pfam" id="PF01370">
    <property type="entry name" value="Epimerase"/>
    <property type="match status" value="1"/>
</dbReference>
<evidence type="ECO:0000256" key="1">
    <source>
        <dbReference type="ARBA" id="ARBA00007637"/>
    </source>
</evidence>
<dbReference type="Proteomes" id="UP000095200">
    <property type="component" value="Unassembled WGS sequence"/>
</dbReference>
<dbReference type="Gene3D" id="3.40.50.720">
    <property type="entry name" value="NAD(P)-binding Rossmann-like Domain"/>
    <property type="match status" value="1"/>
</dbReference>
<protein>
    <submittedName>
        <fullName evidence="3">Epimerase</fullName>
    </submittedName>
</protein>
<reference evidence="4" key="1">
    <citation type="submission" date="2016-06" db="EMBL/GenBank/DDBJ databases">
        <title>Draft genome sequence of Desulfoplanes formicivorans strain Pf12B.</title>
        <authorList>
            <person name="Watanabe M."/>
            <person name="Kojima H."/>
            <person name="Fukui M."/>
        </authorList>
    </citation>
    <scope>NUCLEOTIDE SEQUENCE [LARGE SCALE GENOMIC DNA]</scope>
    <source>
        <strain evidence="4">Pf12B</strain>
    </source>
</reference>
<dbReference type="RefSeq" id="WP_069859350.1">
    <property type="nucleotide sequence ID" value="NZ_BDFE01000017.1"/>
</dbReference>
<dbReference type="AlphaFoldDB" id="A0A194AGB8"/>
<comment type="caution">
    <text evidence="3">The sequence shown here is derived from an EMBL/GenBank/DDBJ whole genome shotgun (WGS) entry which is preliminary data.</text>
</comment>
<accession>A0A194AGB8</accession>
<evidence type="ECO:0000259" key="2">
    <source>
        <dbReference type="Pfam" id="PF01370"/>
    </source>
</evidence>
<name>A0A194AGB8_9BACT</name>
<keyword evidence="4" id="KW-1185">Reference proteome</keyword>
<dbReference type="EMBL" id="BDFE01000017">
    <property type="protein sequence ID" value="GAU09122.1"/>
    <property type="molecule type" value="Genomic_DNA"/>
</dbReference>
<evidence type="ECO:0000313" key="4">
    <source>
        <dbReference type="Proteomes" id="UP000095200"/>
    </source>
</evidence>
<dbReference type="SUPFAM" id="SSF51735">
    <property type="entry name" value="NAD(P)-binding Rossmann-fold domains"/>
    <property type="match status" value="1"/>
</dbReference>
<feature type="domain" description="NAD-dependent epimerase/dehydratase" evidence="2">
    <location>
        <begin position="4"/>
        <end position="184"/>
    </location>
</feature>
<dbReference type="PANTHER" id="PTHR43000">
    <property type="entry name" value="DTDP-D-GLUCOSE 4,6-DEHYDRATASE-RELATED"/>
    <property type="match status" value="1"/>
</dbReference>
<comment type="similarity">
    <text evidence="1">Belongs to the NAD(P)-dependent epimerase/dehydratase family.</text>
</comment>
<evidence type="ECO:0000313" key="3">
    <source>
        <dbReference type="EMBL" id="GAU09122.1"/>
    </source>
</evidence>
<dbReference type="InterPro" id="IPR001509">
    <property type="entry name" value="Epimerase_deHydtase"/>
</dbReference>
<dbReference type="CDD" id="cd08946">
    <property type="entry name" value="SDR_e"/>
    <property type="match status" value="1"/>
</dbReference>
<dbReference type="STRING" id="1592317.DPF_1842"/>
<sequence length="324" mass="36787">MKRIVVTGGSGFIGTHFIALYRSAYDEMANIDFKPPMLNEQADLWHDIDLLDYEKLESFLLAFQPTHILHLAARTDLDEKKSIAGYAANIDGVRNLLKAGKKVQALERVVIASSMLVCKVGHIPQSSHEYSPGNLYAKSKVETELITRHASMPCTWTIVRPTTIWGPYHHGLKNGFFTILQKKIYFHPGKNECLKSYGYVKNTAYQIQEIFNSAKEKVHKKTIYLADEPIKLHEWVNAFSERLIGKKAYSLPYPLMKCAAVCGDIAEVIIGKKMPMNTFRLKNMTTDNVVNTSHIKNLCPSLPYSQEDGVEETCLWLQNCNREM</sequence>